<proteinExistence type="inferred from homology"/>
<dbReference type="Pfam" id="PF00126">
    <property type="entry name" value="HTH_1"/>
    <property type="match status" value="1"/>
</dbReference>
<keyword evidence="4" id="KW-0804">Transcription</keyword>
<accession>A0AAN4ZZ17</accession>
<evidence type="ECO:0000256" key="1">
    <source>
        <dbReference type="ARBA" id="ARBA00009437"/>
    </source>
</evidence>
<sequence>MNIRQIRYYVATAETGQVSRAALAMNISQSSITAAIKELEAEFNTALFDRTGHGMELTAEGRELLGSCYEVLQKLEEAQQLTRRTRTRGGKISIAATYTVIGYFLPYHLDRLRRFYPALDVHVHELTREAIEEGLATDRYDLAIMLTSNTANPALHVETLLRSARRLWLPNGHPLSQRDDIDFGDIAREPYIMLTIDEAAHTSMRYWSTTRHRPRVHLRTSSVEAVRSMVANGSGVTILSDMVYRPWSLEGRRILTMVPKNPIPTMDVGLAWGRHRAPSPAAESLIGYFRQLFLTPQNQVMGHPSR</sequence>
<dbReference type="GO" id="GO:0003677">
    <property type="term" value="F:DNA binding"/>
    <property type="evidence" value="ECO:0007669"/>
    <property type="project" value="UniProtKB-KW"/>
</dbReference>
<dbReference type="InterPro" id="IPR036390">
    <property type="entry name" value="WH_DNA-bd_sf"/>
</dbReference>
<reference evidence="7 8" key="2">
    <citation type="submission" date="2016-10" db="EMBL/GenBank/DDBJ databases">
        <authorList>
            <person name="Varghese N."/>
            <person name="Submissions S."/>
        </authorList>
    </citation>
    <scope>NUCLEOTIDE SEQUENCE [LARGE SCALE GENOMIC DNA]</scope>
    <source>
        <strain evidence="7 8">DSM 24802</strain>
    </source>
</reference>
<dbReference type="InterPro" id="IPR000847">
    <property type="entry name" value="LysR_HTH_N"/>
</dbReference>
<comment type="caution">
    <text evidence="6">The sequence shown here is derived from an EMBL/GenBank/DDBJ whole genome shotgun (WGS) entry which is preliminary data.</text>
</comment>
<dbReference type="SUPFAM" id="SSF53850">
    <property type="entry name" value="Periplasmic binding protein-like II"/>
    <property type="match status" value="1"/>
</dbReference>
<dbReference type="PANTHER" id="PTHR30346">
    <property type="entry name" value="TRANSCRIPTIONAL DUAL REGULATOR HCAR-RELATED"/>
    <property type="match status" value="1"/>
</dbReference>
<evidence type="ECO:0000256" key="2">
    <source>
        <dbReference type="ARBA" id="ARBA00023015"/>
    </source>
</evidence>
<reference evidence="6" key="1">
    <citation type="journal article" date="2014" name="Int. J. Syst. Evol. Microbiol.">
        <title>Complete genome sequence of Corynebacterium casei LMG S-19264T (=DSM 44701T), isolated from a smear-ripened cheese.</title>
        <authorList>
            <consortium name="US DOE Joint Genome Institute (JGI-PGF)"/>
            <person name="Walter F."/>
            <person name="Albersmeier A."/>
            <person name="Kalinowski J."/>
            <person name="Ruckert C."/>
        </authorList>
    </citation>
    <scope>NUCLEOTIDE SEQUENCE</scope>
    <source>
        <strain evidence="6">CGMCC 1.10859</strain>
    </source>
</reference>
<comment type="similarity">
    <text evidence="1">Belongs to the LysR transcriptional regulatory family.</text>
</comment>
<dbReference type="GO" id="GO:0032993">
    <property type="term" value="C:protein-DNA complex"/>
    <property type="evidence" value="ECO:0007669"/>
    <property type="project" value="TreeGrafter"/>
</dbReference>
<dbReference type="InterPro" id="IPR036388">
    <property type="entry name" value="WH-like_DNA-bd_sf"/>
</dbReference>
<dbReference type="EMBL" id="FNOB01000007">
    <property type="protein sequence ID" value="SDW83054.1"/>
    <property type="molecule type" value="Genomic_DNA"/>
</dbReference>
<dbReference type="SUPFAM" id="SSF46785">
    <property type="entry name" value="Winged helix' DNA-binding domain"/>
    <property type="match status" value="1"/>
</dbReference>
<dbReference type="Pfam" id="PF03466">
    <property type="entry name" value="LysR_substrate"/>
    <property type="match status" value="1"/>
</dbReference>
<evidence type="ECO:0000313" key="6">
    <source>
        <dbReference type="EMBL" id="GHE01228.1"/>
    </source>
</evidence>
<dbReference type="RefSeq" id="WP_035844506.1">
    <property type="nucleotide sequence ID" value="NZ_BNAB01000006.1"/>
</dbReference>
<feature type="domain" description="HTH lysR-type" evidence="5">
    <location>
        <begin position="1"/>
        <end position="58"/>
    </location>
</feature>
<dbReference type="Proteomes" id="UP000634647">
    <property type="component" value="Unassembled WGS sequence"/>
</dbReference>
<dbReference type="PROSITE" id="PS50931">
    <property type="entry name" value="HTH_LYSR"/>
    <property type="match status" value="1"/>
</dbReference>
<organism evidence="6 9">
    <name type="scientific">Allgaiera indica</name>
    <dbReference type="NCBI Taxonomy" id="765699"/>
    <lineage>
        <taxon>Bacteria</taxon>
        <taxon>Pseudomonadati</taxon>
        <taxon>Pseudomonadota</taxon>
        <taxon>Alphaproteobacteria</taxon>
        <taxon>Rhodobacterales</taxon>
        <taxon>Paracoccaceae</taxon>
        <taxon>Allgaiera</taxon>
    </lineage>
</organism>
<dbReference type="FunFam" id="1.10.10.10:FF:000001">
    <property type="entry name" value="LysR family transcriptional regulator"/>
    <property type="match status" value="1"/>
</dbReference>
<dbReference type="GO" id="GO:0003700">
    <property type="term" value="F:DNA-binding transcription factor activity"/>
    <property type="evidence" value="ECO:0007669"/>
    <property type="project" value="InterPro"/>
</dbReference>
<evidence type="ECO:0000256" key="3">
    <source>
        <dbReference type="ARBA" id="ARBA00023125"/>
    </source>
</evidence>
<dbReference type="PRINTS" id="PR00039">
    <property type="entry name" value="HTHLYSR"/>
</dbReference>
<keyword evidence="2" id="KW-0805">Transcription regulation</keyword>
<name>A0AAN4ZZ17_9RHOB</name>
<keyword evidence="8" id="KW-1185">Reference proteome</keyword>
<dbReference type="Proteomes" id="UP000199541">
    <property type="component" value="Unassembled WGS sequence"/>
</dbReference>
<reference evidence="6" key="3">
    <citation type="submission" date="2023-06" db="EMBL/GenBank/DDBJ databases">
        <authorList>
            <person name="Sun Q."/>
            <person name="Zhou Y."/>
        </authorList>
    </citation>
    <scope>NUCLEOTIDE SEQUENCE</scope>
    <source>
        <strain evidence="6">CGMCC 1.10859</strain>
    </source>
</reference>
<dbReference type="PANTHER" id="PTHR30346:SF0">
    <property type="entry name" value="HCA OPERON TRANSCRIPTIONAL ACTIVATOR HCAR"/>
    <property type="match status" value="1"/>
</dbReference>
<dbReference type="Gene3D" id="3.40.190.10">
    <property type="entry name" value="Periplasmic binding protein-like II"/>
    <property type="match status" value="2"/>
</dbReference>
<evidence type="ECO:0000313" key="9">
    <source>
        <dbReference type="Proteomes" id="UP000634647"/>
    </source>
</evidence>
<protein>
    <submittedName>
        <fullName evidence="6">LysR family transcriptional regulator</fullName>
    </submittedName>
    <submittedName>
        <fullName evidence="7">Transcriptional regulator, LysR family</fullName>
    </submittedName>
</protein>
<dbReference type="EMBL" id="BNAB01000006">
    <property type="protein sequence ID" value="GHE01228.1"/>
    <property type="molecule type" value="Genomic_DNA"/>
</dbReference>
<evidence type="ECO:0000259" key="5">
    <source>
        <dbReference type="PROSITE" id="PS50931"/>
    </source>
</evidence>
<keyword evidence="3" id="KW-0238">DNA-binding</keyword>
<evidence type="ECO:0000256" key="4">
    <source>
        <dbReference type="ARBA" id="ARBA00023163"/>
    </source>
</evidence>
<dbReference type="Gene3D" id="1.10.10.10">
    <property type="entry name" value="Winged helix-like DNA-binding domain superfamily/Winged helix DNA-binding domain"/>
    <property type="match status" value="1"/>
</dbReference>
<dbReference type="InterPro" id="IPR005119">
    <property type="entry name" value="LysR_subst-bd"/>
</dbReference>
<evidence type="ECO:0000313" key="8">
    <source>
        <dbReference type="Proteomes" id="UP000199541"/>
    </source>
</evidence>
<evidence type="ECO:0000313" key="7">
    <source>
        <dbReference type="EMBL" id="SDW83054.1"/>
    </source>
</evidence>
<gene>
    <name evidence="6" type="ORF">GCM10008024_15860</name>
    <name evidence="7" type="ORF">SAMN05444006_10747</name>
</gene>
<dbReference type="AlphaFoldDB" id="A0AAN4ZZ17"/>